<sequence length="248" mass="28157">MSAEKMEKYDSGRVCPHCGRPIYCYDIPFFEIPVAITCQCILDQDAATEKQREAVKKQRRIEELTAKSQMPPRLRACTFDVFQRREGTEKAMDTCRTYADRFPEMREKGLGLILVGNTGSGKTHLAAAIVNSVIQQCYSAVFYKAAKLFDFAAENHAALPDGCERSSLLVLDDFGASNDTESRKATLQKILDYRIDGMRPTILTTNIPPKEWASRLDVRTVDRLMDKSLFRVISITAPSMRQERRRSE</sequence>
<protein>
    <recommendedName>
        <fullName evidence="1">AAA+ ATPase domain-containing protein</fullName>
    </recommendedName>
</protein>
<dbReference type="KEGG" id="sman:C12CBH8_14750"/>
<proteinExistence type="predicted"/>
<dbReference type="GO" id="GO:0006260">
    <property type="term" value="P:DNA replication"/>
    <property type="evidence" value="ECO:0007669"/>
    <property type="project" value="TreeGrafter"/>
</dbReference>
<evidence type="ECO:0000313" key="3">
    <source>
        <dbReference type="Proteomes" id="UP000593890"/>
    </source>
</evidence>
<dbReference type="SUPFAM" id="SSF52540">
    <property type="entry name" value="P-loop containing nucleoside triphosphate hydrolases"/>
    <property type="match status" value="1"/>
</dbReference>
<name>A0A7I8D249_9FIRM</name>
<dbReference type="PANTHER" id="PTHR30050">
    <property type="entry name" value="CHROMOSOMAL REPLICATION INITIATOR PROTEIN DNAA"/>
    <property type="match status" value="1"/>
</dbReference>
<feature type="domain" description="AAA+ ATPase" evidence="1">
    <location>
        <begin position="108"/>
        <end position="226"/>
    </location>
</feature>
<keyword evidence="3" id="KW-1185">Reference proteome</keyword>
<dbReference type="CDD" id="cd00009">
    <property type="entry name" value="AAA"/>
    <property type="match status" value="1"/>
</dbReference>
<reference evidence="3" key="1">
    <citation type="submission" date="2020-07" db="EMBL/GenBank/DDBJ databases">
        <title>Complete genome sequencing of Clostridia bacterium strain 12CBH8.</title>
        <authorList>
            <person name="Sakamoto M."/>
            <person name="Murakami T."/>
            <person name="Mori H."/>
        </authorList>
    </citation>
    <scope>NUCLEOTIDE SEQUENCE [LARGE SCALE GENOMIC DNA]</scope>
    <source>
        <strain evidence="3">12CBH8</strain>
    </source>
</reference>
<evidence type="ECO:0000313" key="2">
    <source>
        <dbReference type="EMBL" id="BCI60836.1"/>
    </source>
</evidence>
<dbReference type="GO" id="GO:0005524">
    <property type="term" value="F:ATP binding"/>
    <property type="evidence" value="ECO:0007669"/>
    <property type="project" value="InterPro"/>
</dbReference>
<dbReference type="InterPro" id="IPR002611">
    <property type="entry name" value="IstB_ATP-bd"/>
</dbReference>
<evidence type="ECO:0000259" key="1">
    <source>
        <dbReference type="SMART" id="SM00382"/>
    </source>
</evidence>
<dbReference type="EMBL" id="AP023321">
    <property type="protein sequence ID" value="BCI60836.1"/>
    <property type="molecule type" value="Genomic_DNA"/>
</dbReference>
<dbReference type="Proteomes" id="UP000593890">
    <property type="component" value="Chromosome"/>
</dbReference>
<organism evidence="2 3">
    <name type="scientific">Solibaculum mannosilyticum</name>
    <dbReference type="NCBI Taxonomy" id="2780922"/>
    <lineage>
        <taxon>Bacteria</taxon>
        <taxon>Bacillati</taxon>
        <taxon>Bacillota</taxon>
        <taxon>Clostridia</taxon>
        <taxon>Eubacteriales</taxon>
        <taxon>Oscillospiraceae</taxon>
        <taxon>Solibaculum</taxon>
    </lineage>
</organism>
<gene>
    <name evidence="2" type="ORF">C12CBH8_14750</name>
</gene>
<dbReference type="Gene3D" id="3.40.50.300">
    <property type="entry name" value="P-loop containing nucleotide triphosphate hydrolases"/>
    <property type="match status" value="1"/>
</dbReference>
<dbReference type="AlphaFoldDB" id="A0A7I8D249"/>
<dbReference type="SMART" id="SM00382">
    <property type="entry name" value="AAA"/>
    <property type="match status" value="1"/>
</dbReference>
<dbReference type="Pfam" id="PF01695">
    <property type="entry name" value="IstB_IS21"/>
    <property type="match status" value="1"/>
</dbReference>
<dbReference type="PANTHER" id="PTHR30050:SF4">
    <property type="entry name" value="ATP-BINDING PROTEIN RV3427C IN INSERTION SEQUENCE-RELATED"/>
    <property type="match status" value="1"/>
</dbReference>
<dbReference type="RefSeq" id="WP_215532919.1">
    <property type="nucleotide sequence ID" value="NZ_AP023321.1"/>
</dbReference>
<dbReference type="InterPro" id="IPR027417">
    <property type="entry name" value="P-loop_NTPase"/>
</dbReference>
<accession>A0A7I8D249</accession>
<dbReference type="InterPro" id="IPR003593">
    <property type="entry name" value="AAA+_ATPase"/>
</dbReference>